<dbReference type="GO" id="GO:0005886">
    <property type="term" value="C:plasma membrane"/>
    <property type="evidence" value="ECO:0007669"/>
    <property type="project" value="TreeGrafter"/>
</dbReference>
<dbReference type="Pfam" id="PF03435">
    <property type="entry name" value="Sacchrp_dh_NADP"/>
    <property type="match status" value="1"/>
</dbReference>
<dbReference type="GO" id="GO:0009247">
    <property type="term" value="P:glycolipid biosynthetic process"/>
    <property type="evidence" value="ECO:0007669"/>
    <property type="project" value="TreeGrafter"/>
</dbReference>
<dbReference type="EMBL" id="CAFBMK010000332">
    <property type="protein sequence ID" value="CAB4950081.1"/>
    <property type="molecule type" value="Genomic_DNA"/>
</dbReference>
<accession>A0A6J7K4S5</accession>
<feature type="domain" description="Saccharopine dehydrogenase NADP binding" evidence="2">
    <location>
        <begin position="14"/>
        <end position="132"/>
    </location>
</feature>
<evidence type="ECO:0000259" key="2">
    <source>
        <dbReference type="Pfam" id="PF03435"/>
    </source>
</evidence>
<dbReference type="InterPro" id="IPR036291">
    <property type="entry name" value="NAD(P)-bd_dom_sf"/>
</dbReference>
<gene>
    <name evidence="3" type="ORF">UFOPK3564_03442</name>
</gene>
<feature type="compositionally biased region" description="Basic and acidic residues" evidence="1">
    <location>
        <begin position="220"/>
        <end position="238"/>
    </location>
</feature>
<dbReference type="Gene3D" id="3.40.50.720">
    <property type="entry name" value="NAD(P)-binding Rossmann-like Domain"/>
    <property type="match status" value="1"/>
</dbReference>
<protein>
    <submittedName>
        <fullName evidence="3">Unannotated protein</fullName>
    </submittedName>
</protein>
<dbReference type="AlphaFoldDB" id="A0A6J7K4S5"/>
<dbReference type="PANTHER" id="PTHR12286">
    <property type="entry name" value="SACCHAROPINE DEHYDROGENASE-LIKE OXIDOREDUCTASE"/>
    <property type="match status" value="1"/>
</dbReference>
<reference evidence="3" key="1">
    <citation type="submission" date="2020-05" db="EMBL/GenBank/DDBJ databases">
        <authorList>
            <person name="Chiriac C."/>
            <person name="Salcher M."/>
            <person name="Ghai R."/>
            <person name="Kavagutti S V."/>
        </authorList>
    </citation>
    <scope>NUCLEOTIDE SEQUENCE</scope>
</reference>
<dbReference type="SUPFAM" id="SSF51735">
    <property type="entry name" value="NAD(P)-binding Rossmann-fold domains"/>
    <property type="match status" value="1"/>
</dbReference>
<dbReference type="InterPro" id="IPR005097">
    <property type="entry name" value="Sacchrp_dh_NADP-bd"/>
</dbReference>
<name>A0A6J7K4S5_9ZZZZ</name>
<dbReference type="InterPro" id="IPR051276">
    <property type="entry name" value="Saccharopine_DH-like_oxidrdct"/>
</dbReference>
<proteinExistence type="predicted"/>
<evidence type="ECO:0000256" key="1">
    <source>
        <dbReference type="SAM" id="MobiDB-lite"/>
    </source>
</evidence>
<evidence type="ECO:0000313" key="3">
    <source>
        <dbReference type="EMBL" id="CAB4950081.1"/>
    </source>
</evidence>
<organism evidence="3">
    <name type="scientific">freshwater metagenome</name>
    <dbReference type="NCBI Taxonomy" id="449393"/>
    <lineage>
        <taxon>unclassified sequences</taxon>
        <taxon>metagenomes</taxon>
        <taxon>ecological metagenomes</taxon>
    </lineage>
</organism>
<dbReference type="PANTHER" id="PTHR12286:SF5">
    <property type="entry name" value="SACCHAROPINE DEHYDROGENASE-LIKE OXIDOREDUCTASE"/>
    <property type="match status" value="1"/>
</dbReference>
<sequence>MSTPAPGASREHDVVVFGATGFVGRLTAAYLAEHAPSGTRIALAGRSRSKLQTVRSELPAAAADWPLVEADSFDTEALNALARSTKVVLTTVGPYARYGLPLVAACAEAGTHYADLTGETLFMRRSIDASDAVAQASGARIVHTCGFDSIPSDLGVLALHEAVAEAGAGELTETTLVVVGVGGGVSGGTIDSLRGQLDEGKDDKAVRRLAADPYALSPDRSADPKGRDERDPVGVSRDPETGAFLAPFVMGLVNTRVVRRSNALTGYAYGRGLRYRELMRGGSGPLGAVKAASIVAGLAGLVGGMSFGPTRKVLDRVLPAPGDGPSEEQREKGFFRIDVTTRTSTGRRFRCRIAAKGDPGYKATAVMLGEAGLCLAHDGDRLPDVAGVLTPATAMGGVLTDRLRAAGHSYDVSEL</sequence>
<feature type="region of interest" description="Disordered" evidence="1">
    <location>
        <begin position="213"/>
        <end position="238"/>
    </location>
</feature>